<keyword evidence="3" id="KW-0560">Oxidoreductase</keyword>
<dbReference type="EMBL" id="CAFBOK010000007">
    <property type="protein sequence ID" value="CAB4971413.1"/>
    <property type="molecule type" value="Genomic_DNA"/>
</dbReference>
<dbReference type="PROSITE" id="PS00059">
    <property type="entry name" value="ADH_ZINC"/>
    <property type="match status" value="1"/>
</dbReference>
<sequence>MKRSARAMVQTGPGVLEFQEFAIPDANDDGAILRVEACGICGTDLETYRGSIPLRYPVIPGHEAVGIIENIGASASHAWGIVVGDRVIVPAELACGQCVSCTEGNPCLASPGTHGFLPTTIEPSLWGGFSDYMYLSPQSRPIKITSTIDASIAALFNPLGAGFAWAVDAPNLQPGQSIAIFGPGQRGLASVIAAKSVGASQIFVTGFGARDSRKLELAESFGADLAINTESDSAIDAILVATDGKGVDVVVDTTPHALQPIHDALRIVRPGGTIVLAGMKGIAVDGFPTDEIAMRRLTIKGVRAVDTINFKRAVALIEDSPELVAQLHTHNFSLEDAAKAIELLANGDGIAIALRT</sequence>
<evidence type="ECO:0000313" key="8">
    <source>
        <dbReference type="EMBL" id="CAB4617621.1"/>
    </source>
</evidence>
<dbReference type="InterPro" id="IPR036291">
    <property type="entry name" value="NAD(P)-bd_dom_sf"/>
</dbReference>
<evidence type="ECO:0000256" key="1">
    <source>
        <dbReference type="ARBA" id="ARBA00022723"/>
    </source>
</evidence>
<evidence type="ECO:0000313" key="5">
    <source>
        <dbReference type="EMBL" id="CAB4332805.1"/>
    </source>
</evidence>
<dbReference type="EMBL" id="CAFBNJ010000008">
    <property type="protein sequence ID" value="CAB4942129.1"/>
    <property type="molecule type" value="Genomic_DNA"/>
</dbReference>
<dbReference type="Pfam" id="PF00107">
    <property type="entry name" value="ADH_zinc_N"/>
    <property type="match status" value="1"/>
</dbReference>
<evidence type="ECO:0000313" key="10">
    <source>
        <dbReference type="EMBL" id="CAB4780002.1"/>
    </source>
</evidence>
<name>A0A6J6EG27_9ZZZZ</name>
<dbReference type="InterPro" id="IPR050129">
    <property type="entry name" value="Zn_alcohol_dh"/>
</dbReference>
<dbReference type="EMBL" id="CAEZVC010000019">
    <property type="protein sequence ID" value="CAB4617621.1"/>
    <property type="molecule type" value="Genomic_DNA"/>
</dbReference>
<dbReference type="EMBL" id="CAFBRD010000004">
    <property type="protein sequence ID" value="CAB5073396.1"/>
    <property type="molecule type" value="Genomic_DNA"/>
</dbReference>
<dbReference type="EMBL" id="CAEZXY010000006">
    <property type="protein sequence ID" value="CAB4696609.1"/>
    <property type="molecule type" value="Genomic_DNA"/>
</dbReference>
<evidence type="ECO:0000256" key="2">
    <source>
        <dbReference type="ARBA" id="ARBA00022833"/>
    </source>
</evidence>
<evidence type="ECO:0000259" key="4">
    <source>
        <dbReference type="SMART" id="SM00829"/>
    </source>
</evidence>
<organism evidence="7">
    <name type="scientific">freshwater metagenome</name>
    <dbReference type="NCBI Taxonomy" id="449393"/>
    <lineage>
        <taxon>unclassified sequences</taxon>
        <taxon>metagenomes</taxon>
        <taxon>ecological metagenomes</taxon>
    </lineage>
</organism>
<dbReference type="InterPro" id="IPR020843">
    <property type="entry name" value="ER"/>
</dbReference>
<dbReference type="SMART" id="SM00829">
    <property type="entry name" value="PKS_ER"/>
    <property type="match status" value="1"/>
</dbReference>
<dbReference type="InterPro" id="IPR011032">
    <property type="entry name" value="GroES-like_sf"/>
</dbReference>
<evidence type="ECO:0000313" key="9">
    <source>
        <dbReference type="EMBL" id="CAB4696609.1"/>
    </source>
</evidence>
<dbReference type="PANTHER" id="PTHR43401:SF2">
    <property type="entry name" value="L-THREONINE 3-DEHYDROGENASE"/>
    <property type="match status" value="1"/>
</dbReference>
<evidence type="ECO:0000256" key="3">
    <source>
        <dbReference type="ARBA" id="ARBA00023002"/>
    </source>
</evidence>
<dbReference type="Gene3D" id="3.90.180.10">
    <property type="entry name" value="Medium-chain alcohol dehydrogenases, catalytic domain"/>
    <property type="match status" value="1"/>
</dbReference>
<evidence type="ECO:0000313" key="7">
    <source>
        <dbReference type="EMBL" id="CAB4575322.1"/>
    </source>
</evidence>
<evidence type="ECO:0000313" key="11">
    <source>
        <dbReference type="EMBL" id="CAB4942129.1"/>
    </source>
</evidence>
<evidence type="ECO:0000313" key="13">
    <source>
        <dbReference type="EMBL" id="CAB5073396.1"/>
    </source>
</evidence>
<dbReference type="InterPro" id="IPR013149">
    <property type="entry name" value="ADH-like_C"/>
</dbReference>
<dbReference type="CDD" id="cd05188">
    <property type="entry name" value="MDR"/>
    <property type="match status" value="1"/>
</dbReference>
<dbReference type="InterPro" id="IPR002328">
    <property type="entry name" value="ADH_Zn_CS"/>
</dbReference>
<dbReference type="EMBL" id="CAFAAD010000001">
    <property type="protein sequence ID" value="CAB4780002.1"/>
    <property type="molecule type" value="Genomic_DNA"/>
</dbReference>
<keyword evidence="1" id="KW-0479">Metal-binding</keyword>
<dbReference type="GO" id="GO:0016491">
    <property type="term" value="F:oxidoreductase activity"/>
    <property type="evidence" value="ECO:0007669"/>
    <property type="project" value="UniProtKB-KW"/>
</dbReference>
<dbReference type="EMBL" id="CAESAL010000007">
    <property type="protein sequence ID" value="CAB4332805.1"/>
    <property type="molecule type" value="Genomic_DNA"/>
</dbReference>
<dbReference type="GO" id="GO:0008270">
    <property type="term" value="F:zinc ion binding"/>
    <property type="evidence" value="ECO:0007669"/>
    <property type="project" value="InterPro"/>
</dbReference>
<dbReference type="Gene3D" id="3.40.50.720">
    <property type="entry name" value="NAD(P)-binding Rossmann-like Domain"/>
    <property type="match status" value="1"/>
</dbReference>
<feature type="domain" description="Enoyl reductase (ER)" evidence="4">
    <location>
        <begin position="14"/>
        <end position="352"/>
    </location>
</feature>
<evidence type="ECO:0000313" key="6">
    <source>
        <dbReference type="EMBL" id="CAB4371325.1"/>
    </source>
</evidence>
<dbReference type="EMBL" id="CAEUNJ010000026">
    <property type="protein sequence ID" value="CAB4371325.1"/>
    <property type="molecule type" value="Genomic_DNA"/>
</dbReference>
<dbReference type="PANTHER" id="PTHR43401">
    <property type="entry name" value="L-THREONINE 3-DEHYDROGENASE"/>
    <property type="match status" value="1"/>
</dbReference>
<dbReference type="Pfam" id="PF08240">
    <property type="entry name" value="ADH_N"/>
    <property type="match status" value="1"/>
</dbReference>
<dbReference type="EMBL" id="CAEZTY010000002">
    <property type="protein sequence ID" value="CAB4575322.1"/>
    <property type="molecule type" value="Genomic_DNA"/>
</dbReference>
<gene>
    <name evidence="7" type="ORF">UFOPK1762_00130</name>
    <name evidence="8" type="ORF">UFOPK1906_00491</name>
    <name evidence="9" type="ORF">UFOPK2624_00287</name>
    <name evidence="10" type="ORF">UFOPK2969_00011</name>
    <name evidence="5" type="ORF">UFOPK3331_00338</name>
    <name evidence="11" type="ORF">UFOPK3785_00272</name>
    <name evidence="12" type="ORF">UFOPK3927_00123</name>
    <name evidence="6" type="ORF">UFOPK4201_00753</name>
    <name evidence="13" type="ORF">UFOPK4371_00163</name>
</gene>
<dbReference type="SUPFAM" id="SSF50129">
    <property type="entry name" value="GroES-like"/>
    <property type="match status" value="1"/>
</dbReference>
<evidence type="ECO:0000313" key="12">
    <source>
        <dbReference type="EMBL" id="CAB4971413.1"/>
    </source>
</evidence>
<dbReference type="InterPro" id="IPR013154">
    <property type="entry name" value="ADH-like_N"/>
</dbReference>
<accession>A0A6J6EG27</accession>
<keyword evidence="2" id="KW-0862">Zinc</keyword>
<dbReference type="AlphaFoldDB" id="A0A6J6EG27"/>
<protein>
    <submittedName>
        <fullName evidence="7">Unannotated protein</fullName>
    </submittedName>
</protein>
<proteinExistence type="predicted"/>
<dbReference type="SUPFAM" id="SSF51735">
    <property type="entry name" value="NAD(P)-binding Rossmann-fold domains"/>
    <property type="match status" value="1"/>
</dbReference>
<reference evidence="7" key="1">
    <citation type="submission" date="2020-05" db="EMBL/GenBank/DDBJ databases">
        <authorList>
            <person name="Chiriac C."/>
            <person name="Salcher M."/>
            <person name="Ghai R."/>
            <person name="Kavagutti S V."/>
        </authorList>
    </citation>
    <scope>NUCLEOTIDE SEQUENCE</scope>
</reference>